<evidence type="ECO:0000313" key="6">
    <source>
        <dbReference type="EMBL" id="SCU65187.1"/>
    </source>
</evidence>
<evidence type="ECO:0000256" key="4">
    <source>
        <dbReference type="SAM" id="MobiDB-lite"/>
    </source>
</evidence>
<feature type="domain" description="HTH cro/C1-type" evidence="5">
    <location>
        <begin position="91"/>
        <end position="145"/>
    </location>
</feature>
<dbReference type="CDD" id="cd00093">
    <property type="entry name" value="HTH_XRE"/>
    <property type="match status" value="1"/>
</dbReference>
<keyword evidence="2" id="KW-0238">DNA-binding</keyword>
<dbReference type="GO" id="GO:0003677">
    <property type="term" value="F:DNA binding"/>
    <property type="evidence" value="ECO:0007669"/>
    <property type="project" value="UniProtKB-KW"/>
</dbReference>
<dbReference type="InterPro" id="IPR001387">
    <property type="entry name" value="Cro/C1-type_HTH"/>
</dbReference>
<organism evidence="6 7">
    <name type="scientific">Trypanosoma equiperdum</name>
    <dbReference type="NCBI Taxonomy" id="5694"/>
    <lineage>
        <taxon>Eukaryota</taxon>
        <taxon>Discoba</taxon>
        <taxon>Euglenozoa</taxon>
        <taxon>Kinetoplastea</taxon>
        <taxon>Metakinetoplastina</taxon>
        <taxon>Trypanosomatida</taxon>
        <taxon>Trypanosomatidae</taxon>
        <taxon>Trypanosoma</taxon>
    </lineage>
</organism>
<keyword evidence="1" id="KW-0805">Transcription regulation</keyword>
<dbReference type="GeneID" id="92381047"/>
<dbReference type="Pfam" id="PF01381">
    <property type="entry name" value="HTH_3"/>
    <property type="match status" value="1"/>
</dbReference>
<comment type="caution">
    <text evidence="6">The sequence shown here is derived from an EMBL/GenBank/DDBJ whole genome shotgun (WGS) entry which is preliminary data.</text>
</comment>
<dbReference type="FunFam" id="1.10.260.40:FF:000018">
    <property type="entry name" value="Multiprotein bridging factor 1"/>
    <property type="match status" value="1"/>
</dbReference>
<dbReference type="PANTHER" id="PTHR10245:SF15">
    <property type="entry name" value="ENDOTHELIAL DIFFERENTIATION-RELATED FACTOR 1"/>
    <property type="match status" value="1"/>
</dbReference>
<sequence>MARGQIMTGQDWEPQVFNIHNRKNTQQRPTRVSEAEANRALQRGGNVEVIKKEHFRSNVQKGGPGANAKRLDEDTETLKVKRVDNGLRLAIQKARQAKGWTQQMLAQQIAERVGVVTEYENGKAVPEERVLVKMERAFGIHLRGVKAGQPFGSAKPQPKK</sequence>
<dbReference type="RefSeq" id="XP_067076830.1">
    <property type="nucleotide sequence ID" value="XM_067220729.1"/>
</dbReference>
<dbReference type="EMBL" id="CZPT02000232">
    <property type="protein sequence ID" value="SCU65187.1"/>
    <property type="molecule type" value="Genomic_DNA"/>
</dbReference>
<gene>
    <name evidence="6" type="ORF">TEOVI_000711300</name>
</gene>
<evidence type="ECO:0000313" key="7">
    <source>
        <dbReference type="Proteomes" id="UP000195570"/>
    </source>
</evidence>
<dbReference type="VEuPathDB" id="TriTrypDB:TEOVI_000711300"/>
<dbReference type="GO" id="GO:0005634">
    <property type="term" value="C:nucleus"/>
    <property type="evidence" value="ECO:0007669"/>
    <property type="project" value="TreeGrafter"/>
</dbReference>
<evidence type="ECO:0000256" key="1">
    <source>
        <dbReference type="ARBA" id="ARBA00023015"/>
    </source>
</evidence>
<dbReference type="SUPFAM" id="SSF47413">
    <property type="entry name" value="lambda repressor-like DNA-binding domains"/>
    <property type="match status" value="1"/>
</dbReference>
<accession>A0A1G4I0I6</accession>
<reference evidence="6" key="1">
    <citation type="submission" date="2016-09" db="EMBL/GenBank/DDBJ databases">
        <authorList>
            <person name="Hebert L."/>
            <person name="Moumen B."/>
        </authorList>
    </citation>
    <scope>NUCLEOTIDE SEQUENCE [LARGE SCALE GENOMIC DNA]</scope>
    <source>
        <strain evidence="6">OVI</strain>
    </source>
</reference>
<feature type="region of interest" description="Disordered" evidence="4">
    <location>
        <begin position="1"/>
        <end position="32"/>
    </location>
</feature>
<dbReference type="PROSITE" id="PS50943">
    <property type="entry name" value="HTH_CROC1"/>
    <property type="match status" value="1"/>
</dbReference>
<keyword evidence="7" id="KW-1185">Reference proteome</keyword>
<keyword evidence="3" id="KW-0804">Transcription</keyword>
<protein>
    <submittedName>
        <fullName evidence="6">Multiprotein-bridging factor 1, putative</fullName>
    </submittedName>
</protein>
<evidence type="ECO:0000256" key="3">
    <source>
        <dbReference type="ARBA" id="ARBA00023163"/>
    </source>
</evidence>
<evidence type="ECO:0000256" key="2">
    <source>
        <dbReference type="ARBA" id="ARBA00023125"/>
    </source>
</evidence>
<dbReference type="InterPro" id="IPR010982">
    <property type="entry name" value="Lambda_DNA-bd_dom_sf"/>
</dbReference>
<dbReference type="PANTHER" id="PTHR10245">
    <property type="entry name" value="ENDOTHELIAL DIFFERENTIATION-RELATED FACTOR 1 MULTIPROTEIN BRIDGING FACTOR 1"/>
    <property type="match status" value="1"/>
</dbReference>
<name>A0A1G4I0I6_TRYEQ</name>
<dbReference type="Pfam" id="PF08523">
    <property type="entry name" value="MBF1"/>
    <property type="match status" value="1"/>
</dbReference>
<dbReference type="SMART" id="SM00530">
    <property type="entry name" value="HTH_XRE"/>
    <property type="match status" value="1"/>
</dbReference>
<dbReference type="Gene3D" id="1.10.260.40">
    <property type="entry name" value="lambda repressor-like DNA-binding domains"/>
    <property type="match status" value="1"/>
</dbReference>
<dbReference type="InterPro" id="IPR013729">
    <property type="entry name" value="MBF1_N"/>
</dbReference>
<evidence type="ECO:0000259" key="5">
    <source>
        <dbReference type="PROSITE" id="PS50943"/>
    </source>
</evidence>
<dbReference type="Proteomes" id="UP000195570">
    <property type="component" value="Unassembled WGS sequence"/>
</dbReference>
<dbReference type="AlphaFoldDB" id="A0A1G4I0I6"/>
<proteinExistence type="predicted"/>